<dbReference type="Pfam" id="PF07867">
    <property type="entry name" value="DUF1654"/>
    <property type="match status" value="1"/>
</dbReference>
<organism evidence="1 2">
    <name type="scientific">Vreelandella aquamarina</name>
    <dbReference type="NCBI Taxonomy" id="77097"/>
    <lineage>
        <taxon>Bacteria</taxon>
        <taxon>Pseudomonadati</taxon>
        <taxon>Pseudomonadota</taxon>
        <taxon>Gammaproteobacteria</taxon>
        <taxon>Oceanospirillales</taxon>
        <taxon>Halomonadaceae</taxon>
        <taxon>Vreelandella</taxon>
    </lineage>
</organism>
<dbReference type="RefSeq" id="WP_159340777.1">
    <property type="nucleotide sequence ID" value="NZ_CP024621.1"/>
</dbReference>
<dbReference type="InterPro" id="IPR012449">
    <property type="entry name" value="Phage_F116_Orf28"/>
</dbReference>
<accession>A0A857GGW2</accession>
<name>A0A857GGW2_9GAMM</name>
<evidence type="ECO:0000313" key="1">
    <source>
        <dbReference type="EMBL" id="QHD48499.1"/>
    </source>
</evidence>
<reference evidence="1 2" key="1">
    <citation type="submission" date="2017-10" db="EMBL/GenBank/DDBJ databases">
        <title>Coral associated bacteria.</title>
        <authorList>
            <person name="Wang X."/>
        </authorList>
    </citation>
    <scope>NUCLEOTIDE SEQUENCE [LARGE SCALE GENOMIC DNA]</scope>
    <source>
        <strain evidence="1 2">SCSIO 43005</strain>
    </source>
</reference>
<evidence type="ECO:0008006" key="3">
    <source>
        <dbReference type="Google" id="ProtNLM"/>
    </source>
</evidence>
<dbReference type="Proteomes" id="UP000463949">
    <property type="component" value="Chromosome"/>
</dbReference>
<dbReference type="EMBL" id="CP024621">
    <property type="protein sequence ID" value="QHD48499.1"/>
    <property type="molecule type" value="Genomic_DNA"/>
</dbReference>
<dbReference type="KEGG" id="hmd:CTT34_01685"/>
<protein>
    <recommendedName>
        <fullName evidence="3">DUF1654 domain-containing protein</fullName>
    </recommendedName>
</protein>
<proteinExistence type="predicted"/>
<gene>
    <name evidence="1" type="ORF">CTT34_01685</name>
</gene>
<dbReference type="OrthoDB" id="6169663at2"/>
<dbReference type="AlphaFoldDB" id="A0A857GGW2"/>
<sequence>MGIQSYEKLVLRVKRKIGSPDAQSRHCVEIQRQAEDAAEDWAQLLADLGTVENVTMIPLDDKGESVRLRWNPEEAM</sequence>
<evidence type="ECO:0000313" key="2">
    <source>
        <dbReference type="Proteomes" id="UP000463949"/>
    </source>
</evidence>